<sequence>MGLGKLVHYSVDLVLISMLLAAIRRNTGLQLIYNNSDLKRYITQYLNFGEVAYDKFVSFLKITGYFHIPGFFDRLRDNINDTVSSNDFNNNFNANSTGISSHSAPAPPPPSGKNRV</sequence>
<protein>
    <recommendedName>
        <fullName evidence="5">DUF1748-domain-containing protein</fullName>
    </recommendedName>
</protein>
<proteinExistence type="predicted"/>
<dbReference type="OrthoDB" id="16824at2759"/>
<dbReference type="AlphaFoldDB" id="A0A9P8PVR3"/>
<evidence type="ECO:0000313" key="3">
    <source>
        <dbReference type="EMBL" id="KAH3678492.1"/>
    </source>
</evidence>
<reference evidence="3" key="2">
    <citation type="submission" date="2021-01" db="EMBL/GenBank/DDBJ databases">
        <authorList>
            <person name="Schikora-Tamarit M.A."/>
        </authorList>
    </citation>
    <scope>NUCLEOTIDE SEQUENCE</scope>
    <source>
        <strain evidence="3">CBS6341</strain>
    </source>
</reference>
<dbReference type="PANTHER" id="PTHR28075">
    <property type="entry name" value="CHROMOSOME 16, WHOLE GENOME SHOTGUN SEQUENCE"/>
    <property type="match status" value="1"/>
</dbReference>
<accession>A0A9P8PVR3</accession>
<organism evidence="3 4">
    <name type="scientific">Wickerhamomyces mucosus</name>
    <dbReference type="NCBI Taxonomy" id="1378264"/>
    <lineage>
        <taxon>Eukaryota</taxon>
        <taxon>Fungi</taxon>
        <taxon>Dikarya</taxon>
        <taxon>Ascomycota</taxon>
        <taxon>Saccharomycotina</taxon>
        <taxon>Saccharomycetes</taxon>
        <taxon>Phaffomycetales</taxon>
        <taxon>Wickerhamomycetaceae</taxon>
        <taxon>Wickerhamomyces</taxon>
    </lineage>
</organism>
<reference evidence="3" key="1">
    <citation type="journal article" date="2021" name="Open Biol.">
        <title>Shared evolutionary footprints suggest mitochondrial oxidative damage underlies multiple complex I losses in fungi.</title>
        <authorList>
            <person name="Schikora-Tamarit M.A."/>
            <person name="Marcet-Houben M."/>
            <person name="Nosek J."/>
            <person name="Gabaldon T."/>
        </authorList>
    </citation>
    <scope>NUCLEOTIDE SEQUENCE</scope>
    <source>
        <strain evidence="3">CBS6341</strain>
    </source>
</reference>
<evidence type="ECO:0000313" key="4">
    <source>
        <dbReference type="Proteomes" id="UP000769528"/>
    </source>
</evidence>
<feature type="signal peptide" evidence="2">
    <location>
        <begin position="1"/>
        <end position="28"/>
    </location>
</feature>
<feature type="compositionally biased region" description="Low complexity" evidence="1">
    <location>
        <begin position="94"/>
        <end position="104"/>
    </location>
</feature>
<comment type="caution">
    <text evidence="3">The sequence shown here is derived from an EMBL/GenBank/DDBJ whole genome shotgun (WGS) entry which is preliminary data.</text>
</comment>
<evidence type="ECO:0008006" key="5">
    <source>
        <dbReference type="Google" id="ProtNLM"/>
    </source>
</evidence>
<evidence type="ECO:0000256" key="1">
    <source>
        <dbReference type="SAM" id="MobiDB-lite"/>
    </source>
</evidence>
<dbReference type="Pfam" id="PF08520">
    <property type="entry name" value="Mitofissin"/>
    <property type="match status" value="1"/>
</dbReference>
<evidence type="ECO:0000256" key="2">
    <source>
        <dbReference type="SAM" id="SignalP"/>
    </source>
</evidence>
<keyword evidence="2" id="KW-0732">Signal</keyword>
<dbReference type="PANTHER" id="PTHR28075:SF1">
    <property type="entry name" value="DUF1748-DOMAIN-CONTAINING PROTEIN"/>
    <property type="match status" value="1"/>
</dbReference>
<keyword evidence="4" id="KW-1185">Reference proteome</keyword>
<dbReference type="GO" id="GO:0005737">
    <property type="term" value="C:cytoplasm"/>
    <property type="evidence" value="ECO:0007669"/>
    <property type="project" value="TreeGrafter"/>
</dbReference>
<feature type="chain" id="PRO_5040185214" description="DUF1748-domain-containing protein" evidence="2">
    <location>
        <begin position="29"/>
        <end position="116"/>
    </location>
</feature>
<dbReference type="Proteomes" id="UP000769528">
    <property type="component" value="Unassembled WGS sequence"/>
</dbReference>
<feature type="region of interest" description="Disordered" evidence="1">
    <location>
        <begin position="94"/>
        <end position="116"/>
    </location>
</feature>
<dbReference type="InterPro" id="IPR013726">
    <property type="entry name" value="Mitofissin"/>
</dbReference>
<name>A0A9P8PVR3_9ASCO</name>
<feature type="compositionally biased region" description="Pro residues" evidence="1">
    <location>
        <begin position="105"/>
        <end position="116"/>
    </location>
</feature>
<dbReference type="EMBL" id="JAEUBF010000443">
    <property type="protein sequence ID" value="KAH3678492.1"/>
    <property type="molecule type" value="Genomic_DNA"/>
</dbReference>
<gene>
    <name evidence="3" type="ORF">WICMUC_001509</name>
</gene>